<reference evidence="2 3" key="1">
    <citation type="submission" date="2020-04" db="EMBL/GenBank/DDBJ databases">
        <authorList>
            <person name="Hitch T.C.A."/>
            <person name="Wylensek D."/>
            <person name="Clavel T."/>
        </authorList>
    </citation>
    <scope>NUCLEOTIDE SEQUENCE [LARGE SCALE GENOMIC DNA]</scope>
    <source>
        <strain evidence="2 3">COR2-253-APC-1A</strain>
    </source>
</reference>
<dbReference type="RefSeq" id="WP_168962058.1">
    <property type="nucleotide sequence ID" value="NZ_JABAEW010000009.1"/>
</dbReference>
<name>A0A848AVE1_9BACT</name>
<feature type="compositionally biased region" description="Low complexity" evidence="1">
    <location>
        <begin position="156"/>
        <end position="176"/>
    </location>
</feature>
<evidence type="ECO:0008006" key="4">
    <source>
        <dbReference type="Google" id="ProtNLM"/>
    </source>
</evidence>
<organism evidence="2 3">
    <name type="scientific">Victivallis vadensis</name>
    <dbReference type="NCBI Taxonomy" id="172901"/>
    <lineage>
        <taxon>Bacteria</taxon>
        <taxon>Pseudomonadati</taxon>
        <taxon>Lentisphaerota</taxon>
        <taxon>Lentisphaeria</taxon>
        <taxon>Victivallales</taxon>
        <taxon>Victivallaceae</taxon>
        <taxon>Victivallis</taxon>
    </lineage>
</organism>
<evidence type="ECO:0000313" key="3">
    <source>
        <dbReference type="Proteomes" id="UP000576225"/>
    </source>
</evidence>
<gene>
    <name evidence="2" type="ORF">HF882_06660</name>
</gene>
<accession>A0A848AVE1</accession>
<evidence type="ECO:0000256" key="1">
    <source>
        <dbReference type="SAM" id="MobiDB-lite"/>
    </source>
</evidence>
<evidence type="ECO:0000313" key="2">
    <source>
        <dbReference type="EMBL" id="NMD86263.1"/>
    </source>
</evidence>
<dbReference type="Proteomes" id="UP000576225">
    <property type="component" value="Unassembled WGS sequence"/>
</dbReference>
<dbReference type="AlphaFoldDB" id="A0A848AVE1"/>
<dbReference type="Pfam" id="PF04404">
    <property type="entry name" value="ERF"/>
    <property type="match status" value="1"/>
</dbReference>
<feature type="region of interest" description="Disordered" evidence="1">
    <location>
        <begin position="140"/>
        <end position="176"/>
    </location>
</feature>
<proteinExistence type="predicted"/>
<dbReference type="EMBL" id="JABAEW010000009">
    <property type="protein sequence ID" value="NMD86263.1"/>
    <property type="molecule type" value="Genomic_DNA"/>
</dbReference>
<comment type="caution">
    <text evidence="2">The sequence shown here is derived from an EMBL/GenBank/DDBJ whole genome shotgun (WGS) entry which is preliminary data.</text>
</comment>
<dbReference type="InterPro" id="IPR007499">
    <property type="entry name" value="ERF_bacteria_virus"/>
</dbReference>
<sequence length="176" mass="19532">MDASSKEEMQFRCQLANKLAAITAALGKFFKDGRNEKQGYSFVSYEQINAKLREMLLEQKLAMLPTFDKITEREIQTKTGFATRSVVEGKMTIFDLETGYSFTAAIVGADNDTGGKSLGKAVTEAVKRFEMKLFHISTQDDIDPDAFTPDAPVGPAQPRAGYAQYPQQPQQNAGWM</sequence>
<protein>
    <recommendedName>
        <fullName evidence="4">ERF superfamily protein</fullName>
    </recommendedName>
</protein>